<accession>A0A0N0BKN2</accession>
<dbReference type="EMBL" id="KQ435696">
    <property type="protein sequence ID" value="KOX80838.1"/>
    <property type="molecule type" value="Genomic_DNA"/>
</dbReference>
<evidence type="ECO:0000313" key="1">
    <source>
        <dbReference type="EMBL" id="KOX80838.1"/>
    </source>
</evidence>
<evidence type="ECO:0000313" key="2">
    <source>
        <dbReference type="Proteomes" id="UP000053105"/>
    </source>
</evidence>
<keyword evidence="2" id="KW-1185">Reference proteome</keyword>
<protein>
    <submittedName>
        <fullName evidence="1">Uncharacterized protein</fullName>
    </submittedName>
</protein>
<dbReference type="AlphaFoldDB" id="A0A0N0BKN2"/>
<dbReference type="Proteomes" id="UP000053105">
    <property type="component" value="Unassembled WGS sequence"/>
</dbReference>
<gene>
    <name evidence="1" type="ORF">WN51_04703</name>
</gene>
<sequence>MPPDVLSHRSTKHIWIVLCKFLLFRIDSKFDERIRQVKLRINIVIRRISKKGNSRSYAESRIT</sequence>
<reference evidence="1 2" key="1">
    <citation type="submission" date="2015-07" db="EMBL/GenBank/DDBJ databases">
        <title>The genome of Melipona quadrifasciata.</title>
        <authorList>
            <person name="Pan H."/>
            <person name="Kapheim K."/>
        </authorList>
    </citation>
    <scope>NUCLEOTIDE SEQUENCE [LARGE SCALE GENOMIC DNA]</scope>
    <source>
        <strain evidence="1">0111107301</strain>
        <tissue evidence="1">Whole body</tissue>
    </source>
</reference>
<proteinExistence type="predicted"/>
<organism evidence="1 2">
    <name type="scientific">Melipona quadrifasciata</name>
    <dbReference type="NCBI Taxonomy" id="166423"/>
    <lineage>
        <taxon>Eukaryota</taxon>
        <taxon>Metazoa</taxon>
        <taxon>Ecdysozoa</taxon>
        <taxon>Arthropoda</taxon>
        <taxon>Hexapoda</taxon>
        <taxon>Insecta</taxon>
        <taxon>Pterygota</taxon>
        <taxon>Neoptera</taxon>
        <taxon>Endopterygota</taxon>
        <taxon>Hymenoptera</taxon>
        <taxon>Apocrita</taxon>
        <taxon>Aculeata</taxon>
        <taxon>Apoidea</taxon>
        <taxon>Anthophila</taxon>
        <taxon>Apidae</taxon>
        <taxon>Melipona</taxon>
    </lineage>
</organism>
<name>A0A0N0BKN2_9HYME</name>